<dbReference type="GO" id="GO:0005737">
    <property type="term" value="C:cytoplasm"/>
    <property type="evidence" value="ECO:0007669"/>
    <property type="project" value="TreeGrafter"/>
</dbReference>
<dbReference type="STRING" id="2070753.A0A3A2ZZM3"/>
<evidence type="ECO:0000256" key="4">
    <source>
        <dbReference type="ARBA" id="ARBA00023274"/>
    </source>
</evidence>
<dbReference type="GO" id="GO:1990904">
    <property type="term" value="C:ribonucleoprotein complex"/>
    <property type="evidence" value="ECO:0007669"/>
    <property type="project" value="UniProtKB-KW"/>
</dbReference>
<dbReference type="SMART" id="SM01393">
    <property type="entry name" value="Ribosomal_L32e"/>
    <property type="match status" value="1"/>
</dbReference>
<accession>A0A3A2ZZM3</accession>
<dbReference type="Pfam" id="PF22725">
    <property type="entry name" value="GFO_IDH_MocA_C3"/>
    <property type="match status" value="1"/>
</dbReference>
<dbReference type="PANTHER" id="PTHR42840">
    <property type="entry name" value="NAD(P)-BINDING ROSSMANN-FOLD SUPERFAMILY PROTEIN-RELATED"/>
    <property type="match status" value="1"/>
</dbReference>
<evidence type="ECO:0008006" key="9">
    <source>
        <dbReference type="Google" id="ProtNLM"/>
    </source>
</evidence>
<dbReference type="Gene3D" id="3.30.360.10">
    <property type="entry name" value="Dihydrodipicolinate Reductase, domain 2"/>
    <property type="match status" value="1"/>
</dbReference>
<evidence type="ECO:0000313" key="8">
    <source>
        <dbReference type="Proteomes" id="UP000266188"/>
    </source>
</evidence>
<feature type="domain" description="Gfo/Idh/MocA-like oxidoreductase N-terminal" evidence="5">
    <location>
        <begin position="3"/>
        <end position="123"/>
    </location>
</feature>
<dbReference type="Pfam" id="PF01655">
    <property type="entry name" value="Ribosomal_L32e"/>
    <property type="match status" value="1"/>
</dbReference>
<dbReference type="Proteomes" id="UP000266188">
    <property type="component" value="Unassembled WGS sequence"/>
</dbReference>
<dbReference type="Gene3D" id="3.40.50.720">
    <property type="entry name" value="NAD(P)-binding Rossmann-like Domain"/>
    <property type="match status" value="1"/>
</dbReference>
<dbReference type="Pfam" id="PF01408">
    <property type="entry name" value="GFO_IDH_MocA"/>
    <property type="match status" value="1"/>
</dbReference>
<gene>
    <name evidence="7" type="ORF">PHISCL_04297</name>
</gene>
<comment type="similarity">
    <text evidence="1">Belongs to the eukaryotic ribosomal protein eL32 family.</text>
</comment>
<dbReference type="InterPro" id="IPR036351">
    <property type="entry name" value="Ribosomal_eL32_sf"/>
</dbReference>
<keyword evidence="8" id="KW-1185">Reference proteome</keyword>
<dbReference type="GO" id="GO:0003735">
    <property type="term" value="F:structural constituent of ribosome"/>
    <property type="evidence" value="ECO:0007669"/>
    <property type="project" value="InterPro"/>
</dbReference>
<sequence>MVIGVAIIGGGIFAREEHLPAIQATQDFELRAIYSRSLKSAQTLAAGISGSGAGIEFYSDDSGSGKSYADLLRRLDIAAVIIALPILVQPEFIRQALSAGKHVLSEKPIAKDLATAQELVQWYHKEIDASKTVWAIGENIRYMRKYLFAAEEVRKLGTVKNFRVSVHNMVKTESKYYNTAWRKTPEYQGGFILDGGIHMIAVLRLILGSRDALTTVSAQSCLLQTHLPPVDTVDAVLRTKSGAPGVLSLSYGSPFRDSVFEFACEGGVVSINGDRVTVNDEHHDIPFEGRGVAPEVADFAGSIANGRGVEKRLSPEEALGDLEMLEKMLTSGEQKGTRESRLTHHLRVKPQPKFSLSFLNRHDNSCLRDPYDADKMVLAKKHVPIVKKRKQRFWRHQSDRFKCVPSSWRKPKGIDNRVRRRFKSNIPMPSIGYGSNKKTRHMMPSGHKAFVVHNPKDVELLLMHNRTYAAEIAHAVSSRKRVDILSKAKALGVKVTNPKGRVTTEA</sequence>
<dbReference type="InterPro" id="IPR000683">
    <property type="entry name" value="Gfo/Idh/MocA-like_OxRdtase_N"/>
</dbReference>
<evidence type="ECO:0000256" key="2">
    <source>
        <dbReference type="ARBA" id="ARBA00010928"/>
    </source>
</evidence>
<evidence type="ECO:0000256" key="3">
    <source>
        <dbReference type="ARBA" id="ARBA00022980"/>
    </source>
</evidence>
<dbReference type="InterPro" id="IPR036291">
    <property type="entry name" value="NAD(P)-bd_dom_sf"/>
</dbReference>
<comment type="caution">
    <text evidence="7">The sequence shown here is derived from an EMBL/GenBank/DDBJ whole genome shotgun (WGS) entry which is preliminary data.</text>
</comment>
<organism evidence="7 8">
    <name type="scientific">Aspergillus sclerotialis</name>
    <dbReference type="NCBI Taxonomy" id="2070753"/>
    <lineage>
        <taxon>Eukaryota</taxon>
        <taxon>Fungi</taxon>
        <taxon>Dikarya</taxon>
        <taxon>Ascomycota</taxon>
        <taxon>Pezizomycotina</taxon>
        <taxon>Eurotiomycetes</taxon>
        <taxon>Eurotiomycetidae</taxon>
        <taxon>Eurotiales</taxon>
        <taxon>Aspergillaceae</taxon>
        <taxon>Aspergillus</taxon>
        <taxon>Aspergillus subgen. Polypaecilum</taxon>
    </lineage>
</organism>
<dbReference type="GO" id="GO:0006412">
    <property type="term" value="P:translation"/>
    <property type="evidence" value="ECO:0007669"/>
    <property type="project" value="InterPro"/>
</dbReference>
<dbReference type="AlphaFoldDB" id="A0A3A2ZZM3"/>
<evidence type="ECO:0000259" key="5">
    <source>
        <dbReference type="Pfam" id="PF01408"/>
    </source>
</evidence>
<evidence type="ECO:0000313" key="7">
    <source>
        <dbReference type="EMBL" id="RJE23355.1"/>
    </source>
</evidence>
<keyword evidence="4" id="KW-0687">Ribonucleoprotein</keyword>
<dbReference type="GO" id="GO:0000166">
    <property type="term" value="F:nucleotide binding"/>
    <property type="evidence" value="ECO:0007669"/>
    <property type="project" value="InterPro"/>
</dbReference>
<dbReference type="OrthoDB" id="64915at2759"/>
<keyword evidence="3" id="KW-0689">Ribosomal protein</keyword>
<protein>
    <recommendedName>
        <fullName evidence="9">Oxidoreductase family, NAD-binding Rossmann fold protein</fullName>
    </recommendedName>
</protein>
<dbReference type="SUPFAM" id="SSF51735">
    <property type="entry name" value="NAD(P)-binding Rossmann-fold domains"/>
    <property type="match status" value="1"/>
</dbReference>
<name>A0A3A2ZZM3_9EURO</name>
<dbReference type="GO" id="GO:0005840">
    <property type="term" value="C:ribosome"/>
    <property type="evidence" value="ECO:0007669"/>
    <property type="project" value="UniProtKB-KW"/>
</dbReference>
<proteinExistence type="inferred from homology"/>
<dbReference type="InterPro" id="IPR001515">
    <property type="entry name" value="Ribosomal_eL32"/>
</dbReference>
<dbReference type="CDD" id="cd00513">
    <property type="entry name" value="Ribosomal_L32_L32e"/>
    <property type="match status" value="1"/>
</dbReference>
<dbReference type="SUPFAM" id="SSF55347">
    <property type="entry name" value="Glyceraldehyde-3-phosphate dehydrogenase-like, C-terminal domain"/>
    <property type="match status" value="1"/>
</dbReference>
<feature type="domain" description="GFO/IDH/MocA-like oxidoreductase" evidence="6">
    <location>
        <begin position="155"/>
        <end position="269"/>
    </location>
</feature>
<dbReference type="GO" id="GO:0016491">
    <property type="term" value="F:oxidoreductase activity"/>
    <property type="evidence" value="ECO:0007669"/>
    <property type="project" value="TreeGrafter"/>
</dbReference>
<evidence type="ECO:0000259" key="6">
    <source>
        <dbReference type="Pfam" id="PF22725"/>
    </source>
</evidence>
<dbReference type="EMBL" id="MVGC01000124">
    <property type="protein sequence ID" value="RJE23355.1"/>
    <property type="molecule type" value="Genomic_DNA"/>
</dbReference>
<dbReference type="GO" id="GO:0006740">
    <property type="term" value="P:NADPH regeneration"/>
    <property type="evidence" value="ECO:0007669"/>
    <property type="project" value="TreeGrafter"/>
</dbReference>
<dbReference type="SUPFAM" id="SSF52042">
    <property type="entry name" value="Ribosomal protein L32e"/>
    <property type="match status" value="1"/>
</dbReference>
<evidence type="ECO:0000256" key="1">
    <source>
        <dbReference type="ARBA" id="ARBA00008431"/>
    </source>
</evidence>
<reference evidence="8" key="1">
    <citation type="submission" date="2017-02" db="EMBL/GenBank/DDBJ databases">
        <authorList>
            <person name="Tafer H."/>
            <person name="Lopandic K."/>
        </authorList>
    </citation>
    <scope>NUCLEOTIDE SEQUENCE [LARGE SCALE GENOMIC DNA]</scope>
    <source>
        <strain evidence="8">CBS 366.77</strain>
    </source>
</reference>
<dbReference type="InterPro" id="IPR055170">
    <property type="entry name" value="GFO_IDH_MocA-like_dom"/>
</dbReference>
<dbReference type="PANTHER" id="PTHR42840:SF5">
    <property type="entry name" value="NAD(P)-BINDING ROSSMANN-FOLD SUPERFAMILY PROTEIN"/>
    <property type="match status" value="1"/>
</dbReference>
<comment type="similarity">
    <text evidence="2">Belongs to the Gfo/Idh/MocA family.</text>
</comment>